<reference evidence="1 2" key="1">
    <citation type="journal article" date="2019" name="Emerg. Microbes Infect.">
        <title>Comprehensive subspecies identification of 175 nontuberculous mycobacteria species based on 7547 genomic profiles.</title>
        <authorList>
            <person name="Matsumoto Y."/>
            <person name="Kinjo T."/>
            <person name="Motooka D."/>
            <person name="Nabeya D."/>
            <person name="Jung N."/>
            <person name="Uechi K."/>
            <person name="Horii T."/>
            <person name="Iida T."/>
            <person name="Fujita J."/>
            <person name="Nakamura S."/>
        </authorList>
    </citation>
    <scope>NUCLEOTIDE SEQUENCE [LARGE SCALE GENOMIC DNA]</scope>
    <source>
        <strain evidence="1 2">JCM 15657</strain>
    </source>
</reference>
<name>A0A1X1XW41_9MYCO</name>
<protein>
    <submittedName>
        <fullName evidence="1">Uncharacterized protein</fullName>
    </submittedName>
</protein>
<sequence>MTTLNDPPVVRVNKKSQLVVEVGHPMEEFVVLQDEHGGVHLLPRHFYAEIQQATQEIAGAVEDRRAYLRKLKAEMPEEKNEGDLSGLTNEVRGFGWLRQLANRLT</sequence>
<accession>A0A1X1XW41</accession>
<keyword evidence="2" id="KW-1185">Reference proteome</keyword>
<gene>
    <name evidence="1" type="ORF">MLAC_00740</name>
</gene>
<dbReference type="AlphaFoldDB" id="A0A1X1XW41"/>
<dbReference type="OrthoDB" id="9950445at2"/>
<dbReference type="RefSeq" id="WP_085162131.1">
    <property type="nucleotide sequence ID" value="NZ_AP022581.1"/>
</dbReference>
<dbReference type="Proteomes" id="UP000466396">
    <property type="component" value="Chromosome"/>
</dbReference>
<evidence type="ECO:0000313" key="1">
    <source>
        <dbReference type="EMBL" id="BBX94780.1"/>
    </source>
</evidence>
<proteinExistence type="predicted"/>
<evidence type="ECO:0000313" key="2">
    <source>
        <dbReference type="Proteomes" id="UP000466396"/>
    </source>
</evidence>
<dbReference type="KEGG" id="mlj:MLAC_00740"/>
<dbReference type="EMBL" id="AP022581">
    <property type="protein sequence ID" value="BBX94780.1"/>
    <property type="molecule type" value="Genomic_DNA"/>
</dbReference>
<organism evidence="1 2">
    <name type="scientific">Mycobacterium lacus</name>
    <dbReference type="NCBI Taxonomy" id="169765"/>
    <lineage>
        <taxon>Bacteria</taxon>
        <taxon>Bacillati</taxon>
        <taxon>Actinomycetota</taxon>
        <taxon>Actinomycetes</taxon>
        <taxon>Mycobacteriales</taxon>
        <taxon>Mycobacteriaceae</taxon>
        <taxon>Mycobacterium</taxon>
    </lineage>
</organism>